<feature type="compositionally biased region" description="Acidic residues" evidence="1">
    <location>
        <begin position="41"/>
        <end position="63"/>
    </location>
</feature>
<evidence type="ECO:0000256" key="1">
    <source>
        <dbReference type="SAM" id="MobiDB-lite"/>
    </source>
</evidence>
<evidence type="ECO:0000256" key="2">
    <source>
        <dbReference type="SAM" id="Phobius"/>
    </source>
</evidence>
<feature type="transmembrane region" description="Helical" evidence="2">
    <location>
        <begin position="365"/>
        <end position="388"/>
    </location>
</feature>
<keyword evidence="2" id="KW-0472">Membrane</keyword>
<name>A0A143DH48_9VIRU</name>
<feature type="region of interest" description="Disordered" evidence="1">
    <location>
        <begin position="31"/>
        <end position="63"/>
    </location>
</feature>
<organism evidence="3">
    <name type="scientific">Abalone herpesvirus Taiwan/2005</name>
    <dbReference type="NCBI Taxonomy" id="1821058"/>
    <lineage>
        <taxon>Viruses</taxon>
        <taxon>Duplodnaviria</taxon>
        <taxon>Heunggongvirae</taxon>
        <taxon>Peploviricota</taxon>
        <taxon>Herviviricetes</taxon>
        <taxon>Herpesvirales</taxon>
    </lineage>
</organism>
<feature type="transmembrane region" description="Helical" evidence="2">
    <location>
        <begin position="151"/>
        <end position="170"/>
    </location>
</feature>
<feature type="transmembrane region" description="Helical" evidence="2">
    <location>
        <begin position="312"/>
        <end position="332"/>
    </location>
</feature>
<feature type="transmembrane region" description="Helical" evidence="2">
    <location>
        <begin position="112"/>
        <end position="131"/>
    </location>
</feature>
<evidence type="ECO:0000313" key="3">
    <source>
        <dbReference type="EMBL" id="AMW36252.1"/>
    </source>
</evidence>
<gene>
    <name evidence="3" type="ORF">tc2005_p108</name>
</gene>
<sequence length="403" mass="45597">MLKNLRVNYVVEGVQVAQPVTSANSEVYANLPPPVPAETYQTDEDYEEDDGGWASSEFDDYDEDEERNLITLPPPNKKDEEKKLEIPLHDKLAYNTRWVDYKIEEARRWIKIIPLYIIFWSIFLITVASLYTPYIEQCEPDGTLSEFSMVILSYIILQRILDLILAAVSLKGLKRVKEDETLDRIAEVKNLQPTEEQEKKLSGTARYEDAEPLSMKRTALLGKRVLEYKAVTKAASYNATTSAATGAAHISREGVKRAFANLRHGASKVFNNRVKKFKLPHLPKPTTFETGVHYLNPPRQLERNTVGFGGRFLMSLNVIPVFSILFFVVIGVDTMGEIQRYQSSLTEHGHTPALTDLPVVCKASYGVNLTIICLIFLQAVSKFIPVFFRVIASAEDPKTYKQA</sequence>
<dbReference type="EMBL" id="KU096999">
    <property type="protein sequence ID" value="AMW36252.1"/>
    <property type="molecule type" value="Genomic_DNA"/>
</dbReference>
<protein>
    <submittedName>
        <fullName evidence="3">Uncharacterized protein</fullName>
    </submittedName>
</protein>
<keyword evidence="2" id="KW-0812">Transmembrane</keyword>
<accession>A0A143DH48</accession>
<keyword evidence="2" id="KW-1133">Transmembrane helix</keyword>
<reference evidence="3" key="1">
    <citation type="submission" date="2015-11" db="EMBL/GenBank/DDBJ databases">
        <authorList>
            <person name="Chen M.H."/>
            <person name="Kuo S.T."/>
            <person name="Chang P.H."/>
        </authorList>
    </citation>
    <scope>NUCLEOTIDE SEQUENCE</scope>
    <source>
        <strain evidence="3">Taiwan/2005</strain>
    </source>
</reference>
<proteinExistence type="predicted"/>